<evidence type="ECO:0000256" key="1">
    <source>
        <dbReference type="SAM" id="MobiDB-lite"/>
    </source>
</evidence>
<dbReference type="AlphaFoldDB" id="A0A4P6F6I6"/>
<feature type="compositionally biased region" description="Gly residues" evidence="1">
    <location>
        <begin position="61"/>
        <end position="70"/>
    </location>
</feature>
<evidence type="ECO:0000313" key="3">
    <source>
        <dbReference type="EMBL" id="QAY71372.1"/>
    </source>
</evidence>
<dbReference type="KEGG" id="xya:ET471_16145"/>
<protein>
    <submittedName>
        <fullName evidence="3">FMN-binding protein</fullName>
    </submittedName>
</protein>
<dbReference type="OrthoDB" id="8099475at2"/>
<dbReference type="Gene3D" id="3.90.1010.20">
    <property type="match status" value="1"/>
</dbReference>
<feature type="domain" description="FMN-binding" evidence="2">
    <location>
        <begin position="82"/>
        <end position="160"/>
    </location>
</feature>
<dbReference type="Proteomes" id="UP000292118">
    <property type="component" value="Chromosome"/>
</dbReference>
<dbReference type="RefSeq" id="WP_129189993.1">
    <property type="nucleotide sequence ID" value="NZ_CP035493.1"/>
</dbReference>
<keyword evidence="4" id="KW-1185">Reference proteome</keyword>
<gene>
    <name evidence="3" type="ORF">ET471_16145</name>
</gene>
<feature type="compositionally biased region" description="Low complexity" evidence="1">
    <location>
        <begin position="41"/>
        <end position="60"/>
    </location>
</feature>
<reference evidence="3 4" key="1">
    <citation type="submission" date="2019-01" db="EMBL/GenBank/DDBJ databases">
        <title>Genome sequencing of strain FW10M-9.</title>
        <authorList>
            <person name="Heo J."/>
            <person name="Kim S.-J."/>
            <person name="Kim J.-S."/>
            <person name="Hong S.-B."/>
            <person name="Kwon S.-W."/>
        </authorList>
    </citation>
    <scope>NUCLEOTIDE SEQUENCE [LARGE SCALE GENOMIC DNA]</scope>
    <source>
        <strain evidence="3 4">FW10M-9</strain>
    </source>
</reference>
<dbReference type="SMART" id="SM00900">
    <property type="entry name" value="FMN_bind"/>
    <property type="match status" value="1"/>
</dbReference>
<dbReference type="InterPro" id="IPR007329">
    <property type="entry name" value="FMN-bd"/>
</dbReference>
<evidence type="ECO:0000259" key="2">
    <source>
        <dbReference type="SMART" id="SM00900"/>
    </source>
</evidence>
<dbReference type="GO" id="GO:0016020">
    <property type="term" value="C:membrane"/>
    <property type="evidence" value="ECO:0007669"/>
    <property type="project" value="InterPro"/>
</dbReference>
<dbReference type="EMBL" id="CP035493">
    <property type="protein sequence ID" value="QAY71372.1"/>
    <property type="molecule type" value="Genomic_DNA"/>
</dbReference>
<dbReference type="Pfam" id="PF04205">
    <property type="entry name" value="FMN_bind"/>
    <property type="match status" value="1"/>
</dbReference>
<proteinExistence type="predicted"/>
<organism evidence="3 4">
    <name type="scientific">Xylanimonas protaetiae</name>
    <dbReference type="NCBI Taxonomy" id="2509457"/>
    <lineage>
        <taxon>Bacteria</taxon>
        <taxon>Bacillati</taxon>
        <taxon>Actinomycetota</taxon>
        <taxon>Actinomycetes</taxon>
        <taxon>Micrococcales</taxon>
        <taxon>Promicromonosporaceae</taxon>
        <taxon>Xylanimonas</taxon>
    </lineage>
</organism>
<sequence length="162" mass="16298">MKRILTWLAATAAGVVLLFGYRTSTQVVMPSAEPAPAGTEAASTPATQSGSTQSGSTQSGSTGGAAGGLQDGTYTGAAADTRFGPVQVRITVQGGAVTAATAVAYPTESRRDQQINASAIPVLEQESVGVQDAQQVDMVTGATYTSEGYVGSLQAALDEARP</sequence>
<name>A0A4P6F6I6_9MICO</name>
<evidence type="ECO:0000313" key="4">
    <source>
        <dbReference type="Proteomes" id="UP000292118"/>
    </source>
</evidence>
<feature type="region of interest" description="Disordered" evidence="1">
    <location>
        <begin position="32"/>
        <end position="76"/>
    </location>
</feature>
<dbReference type="GO" id="GO:0010181">
    <property type="term" value="F:FMN binding"/>
    <property type="evidence" value="ECO:0007669"/>
    <property type="project" value="InterPro"/>
</dbReference>
<accession>A0A4P6F6I6</accession>